<accession>A0A5J6DBR8</accession>
<dbReference type="Proteomes" id="UP000326545">
    <property type="component" value="Segment"/>
</dbReference>
<evidence type="ECO:0000313" key="2">
    <source>
        <dbReference type="Proteomes" id="UP000326545"/>
    </source>
</evidence>
<keyword evidence="2" id="KW-1185">Reference proteome</keyword>
<organism evidence="1 2">
    <name type="scientific">Erwinia phage pEp_SNUABM_01</name>
    <dbReference type="NCBI Taxonomy" id="2601643"/>
    <lineage>
        <taxon>Viruses</taxon>
        <taxon>Duplodnaviria</taxon>
        <taxon>Heunggongvirae</taxon>
        <taxon>Uroviricota</taxon>
        <taxon>Caudoviricetes</taxon>
        <taxon>Vequintavirinae</taxon>
        <taxon>Henunavirus</taxon>
        <taxon>Henunavirus SNUABM01</taxon>
    </lineage>
</organism>
<dbReference type="EMBL" id="MN184887">
    <property type="protein sequence ID" value="QEQ94965.1"/>
    <property type="molecule type" value="Genomic_DNA"/>
</dbReference>
<evidence type="ECO:0000313" key="1">
    <source>
        <dbReference type="EMBL" id="QEQ94965.1"/>
    </source>
</evidence>
<gene>
    <name evidence="1" type="ORF">pEpSNUABM01_139</name>
</gene>
<sequence>MAKYRKKPVEIEAHRFDGSSTSVGQIKNWIEKGVFRESEISTRDCGRTIEIPTLEGLMVASAGDMIIKGVKGEFYPCKPDIFAATYDLVEGETRAPGVFKAEDLISGDIFDYCGKSERIKSVENYHDQTKVFLDNGEQLNLRPYTEVVVNEVGA</sequence>
<name>A0A5J6DBR8_9CAUD</name>
<protein>
    <submittedName>
        <fullName evidence="1">Uncharacterized protein</fullName>
    </submittedName>
</protein>
<proteinExistence type="predicted"/>
<reference evidence="1 2" key="1">
    <citation type="submission" date="2019-07" db="EMBL/GenBank/DDBJ databases">
        <title>Complete genome sequence of bacteriophages infecting Erwinia pyrifoliae.</title>
        <authorList>
            <person name="Kim S.G."/>
            <person name="Park S.C."/>
        </authorList>
    </citation>
    <scope>NUCLEOTIDE SEQUENCE [LARGE SCALE GENOMIC DNA]</scope>
</reference>